<reference evidence="1 2" key="1">
    <citation type="submission" date="2021-04" db="EMBL/GenBank/DDBJ databases">
        <authorList>
            <person name="Bliznina A."/>
        </authorList>
    </citation>
    <scope>NUCLEOTIDE SEQUENCE [LARGE SCALE GENOMIC DNA]</scope>
</reference>
<sequence length="152" mass="17995">MSDSKLPTMHQWLENVLQADRSNFGGEEFAIEMFDKPLEERVGDDREKLEYFKRKTAPIREALVKCGDGTDESFRNLVAVMMRASGPMDENVRAFYERKIAAREALGESNQSRFKQYQAKKKMEEEKENQVPIKFDWVPQTFEERLWQMIKY</sequence>
<name>A0ABN7SYL1_OIKDI</name>
<evidence type="ECO:0000313" key="2">
    <source>
        <dbReference type="Proteomes" id="UP001158576"/>
    </source>
</evidence>
<accession>A0ABN7SYL1</accession>
<protein>
    <submittedName>
        <fullName evidence="1">Oidioi.mRNA.OKI2018_I69.chr2.g4705.t1.cds</fullName>
    </submittedName>
</protein>
<keyword evidence="2" id="KW-1185">Reference proteome</keyword>
<dbReference type="EMBL" id="OU015567">
    <property type="protein sequence ID" value="CAG5110291.1"/>
    <property type="molecule type" value="Genomic_DNA"/>
</dbReference>
<proteinExistence type="predicted"/>
<organism evidence="1 2">
    <name type="scientific">Oikopleura dioica</name>
    <name type="common">Tunicate</name>
    <dbReference type="NCBI Taxonomy" id="34765"/>
    <lineage>
        <taxon>Eukaryota</taxon>
        <taxon>Metazoa</taxon>
        <taxon>Chordata</taxon>
        <taxon>Tunicata</taxon>
        <taxon>Appendicularia</taxon>
        <taxon>Copelata</taxon>
        <taxon>Oikopleuridae</taxon>
        <taxon>Oikopleura</taxon>
    </lineage>
</organism>
<dbReference type="Proteomes" id="UP001158576">
    <property type="component" value="Chromosome 2"/>
</dbReference>
<gene>
    <name evidence="1" type="ORF">OKIOD_LOCUS13470</name>
</gene>
<evidence type="ECO:0000313" key="1">
    <source>
        <dbReference type="EMBL" id="CAG5110291.1"/>
    </source>
</evidence>